<reference evidence="3" key="1">
    <citation type="journal article" date="2010" name="Science">
        <title>Signatures of adaptation to obligate biotrophy in the Hyaloperonospora arabidopsidis genome.</title>
        <authorList>
            <person name="Baxter L."/>
            <person name="Tripathy S."/>
            <person name="Ishaque N."/>
            <person name="Boot N."/>
            <person name="Cabral A."/>
            <person name="Kemen E."/>
            <person name="Thines M."/>
            <person name="Ah-Fong A."/>
            <person name="Anderson R."/>
            <person name="Badejoko W."/>
            <person name="Bittner-Eddy P."/>
            <person name="Boore J.L."/>
            <person name="Chibucos M.C."/>
            <person name="Coates M."/>
            <person name="Dehal P."/>
            <person name="Delehaunty K."/>
            <person name="Dong S."/>
            <person name="Downton P."/>
            <person name="Dumas B."/>
            <person name="Fabro G."/>
            <person name="Fronick C."/>
            <person name="Fuerstenberg S.I."/>
            <person name="Fulton L."/>
            <person name="Gaulin E."/>
            <person name="Govers F."/>
            <person name="Hughes L."/>
            <person name="Humphray S."/>
            <person name="Jiang R.H."/>
            <person name="Judelson H."/>
            <person name="Kamoun S."/>
            <person name="Kyung K."/>
            <person name="Meijer H."/>
            <person name="Minx P."/>
            <person name="Morris P."/>
            <person name="Nelson J."/>
            <person name="Phuntumart V."/>
            <person name="Qutob D."/>
            <person name="Rehmany A."/>
            <person name="Rougon-Cardoso A."/>
            <person name="Ryden P."/>
            <person name="Torto-Alalibo T."/>
            <person name="Studholme D."/>
            <person name="Wang Y."/>
            <person name="Win J."/>
            <person name="Wood J."/>
            <person name="Clifton S.W."/>
            <person name="Rogers J."/>
            <person name="Van den Ackerveken G."/>
            <person name="Jones J.D."/>
            <person name="McDowell J.M."/>
            <person name="Beynon J."/>
            <person name="Tyler B.M."/>
        </authorList>
    </citation>
    <scope>NUCLEOTIDE SEQUENCE [LARGE SCALE GENOMIC DNA]</scope>
    <source>
        <strain evidence="3">Emoy2</strain>
    </source>
</reference>
<dbReference type="Proteomes" id="UP000011713">
    <property type="component" value="Unassembled WGS sequence"/>
</dbReference>
<evidence type="ECO:0000313" key="2">
    <source>
        <dbReference type="EnsemblProtists" id="HpaP802238"/>
    </source>
</evidence>
<dbReference type="EMBL" id="JH597778">
    <property type="status" value="NOT_ANNOTATED_CDS"/>
    <property type="molecule type" value="Genomic_DNA"/>
</dbReference>
<proteinExistence type="predicted"/>
<dbReference type="EnsemblProtists" id="HpaT802238">
    <property type="protein sequence ID" value="HpaP802238"/>
    <property type="gene ID" value="HpaG802238"/>
</dbReference>
<reference evidence="2" key="2">
    <citation type="submission" date="2015-06" db="UniProtKB">
        <authorList>
            <consortium name="EnsemblProtists"/>
        </authorList>
    </citation>
    <scope>IDENTIFICATION</scope>
    <source>
        <strain evidence="2">Emoy2</strain>
    </source>
</reference>
<accession>M4B7I6</accession>
<dbReference type="VEuPathDB" id="FungiDB:HpaG802238"/>
<evidence type="ECO:0000256" key="1">
    <source>
        <dbReference type="SAM" id="MobiDB-lite"/>
    </source>
</evidence>
<feature type="region of interest" description="Disordered" evidence="1">
    <location>
        <begin position="1"/>
        <end position="20"/>
    </location>
</feature>
<dbReference type="AlphaFoldDB" id="M4B7I6"/>
<sequence>MKEGSRLSYARKRSRSAHGSACRTTDAIALWRYWSVETSRRSRRKRRAGMRVRAGKNEICSCRDTYFRVVIKELVVQTDSETPKLCLLPMLRGCVGFRA</sequence>
<keyword evidence="3" id="KW-1185">Reference proteome</keyword>
<dbReference type="HOGENOM" id="CLU_2325200_0_0_1"/>
<protein>
    <submittedName>
        <fullName evidence="2">Uncharacterized protein</fullName>
    </submittedName>
</protein>
<evidence type="ECO:0000313" key="3">
    <source>
        <dbReference type="Proteomes" id="UP000011713"/>
    </source>
</evidence>
<organism evidence="2 3">
    <name type="scientific">Hyaloperonospora arabidopsidis (strain Emoy2)</name>
    <name type="common">Downy mildew agent</name>
    <name type="synonym">Peronospora arabidopsidis</name>
    <dbReference type="NCBI Taxonomy" id="559515"/>
    <lineage>
        <taxon>Eukaryota</taxon>
        <taxon>Sar</taxon>
        <taxon>Stramenopiles</taxon>
        <taxon>Oomycota</taxon>
        <taxon>Peronosporomycetes</taxon>
        <taxon>Peronosporales</taxon>
        <taxon>Peronosporaceae</taxon>
        <taxon>Hyaloperonospora</taxon>
    </lineage>
</organism>
<dbReference type="InParanoid" id="M4B7I6"/>
<name>M4B7I6_HYAAE</name>